<dbReference type="InterPro" id="IPR001251">
    <property type="entry name" value="CRAL-TRIO_dom"/>
</dbReference>
<dbReference type="PROSITE" id="PS50191">
    <property type="entry name" value="CRAL_TRIO"/>
    <property type="match status" value="1"/>
</dbReference>
<accession>A0ABM1MRR2</accession>
<dbReference type="SUPFAM" id="SSF52087">
    <property type="entry name" value="CRAL/TRIO domain"/>
    <property type="match status" value="1"/>
</dbReference>
<organism evidence="2 3">
    <name type="scientific">Nicrophorus vespilloides</name>
    <name type="common">Boreal carrion beetle</name>
    <dbReference type="NCBI Taxonomy" id="110193"/>
    <lineage>
        <taxon>Eukaryota</taxon>
        <taxon>Metazoa</taxon>
        <taxon>Ecdysozoa</taxon>
        <taxon>Arthropoda</taxon>
        <taxon>Hexapoda</taxon>
        <taxon>Insecta</taxon>
        <taxon>Pterygota</taxon>
        <taxon>Neoptera</taxon>
        <taxon>Endopterygota</taxon>
        <taxon>Coleoptera</taxon>
        <taxon>Polyphaga</taxon>
        <taxon>Staphyliniformia</taxon>
        <taxon>Silphidae</taxon>
        <taxon>Nicrophorinae</taxon>
        <taxon>Nicrophorus</taxon>
    </lineage>
</organism>
<reference evidence="3 4" key="1">
    <citation type="submission" date="2025-05" db="UniProtKB">
        <authorList>
            <consortium name="RefSeq"/>
        </authorList>
    </citation>
    <scope>IDENTIFICATION</scope>
    <source>
        <tissue evidence="3 4">Whole Larva</tissue>
    </source>
</reference>
<dbReference type="PANTHER" id="PTHR10174">
    <property type="entry name" value="ALPHA-TOCOPHEROL TRANSFER PROTEIN-RELATED"/>
    <property type="match status" value="1"/>
</dbReference>
<sequence length="280" mass="33004">METVRFGFKAEDVIAEGRTTREEIEELRRMLVDVNVPELTDEQIVLFILSCDRDLKFTVTTVKEYYSARKNGPELFSNRDLERPDLQYQLDVIEYSIFPERTDDGCAVLFHRLHDTYFSHYQMEQSMKLLFMTLDSAVFDHPPTGLVILFDMKGVGLMHLTRIKLGALRKFCHYLQEGLPVKLKEIHVLNTAYFIDKLMAIIKPLMKKEILEQLHFHAPSADMDMFYQNYLPKKCMPSDFGGDLPDVRELHCANTKKLREMQTHFESEERQRSNYYQKQK</sequence>
<feature type="domain" description="CRAL-TRIO" evidence="1">
    <location>
        <begin position="83"/>
        <end position="248"/>
    </location>
</feature>
<evidence type="ECO:0000313" key="4">
    <source>
        <dbReference type="RefSeq" id="XP_017777264.1"/>
    </source>
</evidence>
<dbReference type="GeneID" id="108563171"/>
<dbReference type="SMART" id="SM00516">
    <property type="entry name" value="SEC14"/>
    <property type="match status" value="1"/>
</dbReference>
<gene>
    <name evidence="3 4" type="primary">LOC108563171</name>
</gene>
<name>A0ABM1MRR2_NICVS</name>
<dbReference type="RefSeq" id="XP_017777262.1">
    <property type="nucleotide sequence ID" value="XM_017921773.1"/>
</dbReference>
<dbReference type="Gene3D" id="3.40.525.10">
    <property type="entry name" value="CRAL-TRIO lipid binding domain"/>
    <property type="match status" value="1"/>
</dbReference>
<evidence type="ECO:0000259" key="1">
    <source>
        <dbReference type="PROSITE" id="PS50191"/>
    </source>
</evidence>
<dbReference type="CDD" id="cd00170">
    <property type="entry name" value="SEC14"/>
    <property type="match status" value="1"/>
</dbReference>
<evidence type="ECO:0000313" key="3">
    <source>
        <dbReference type="RefSeq" id="XP_017777262.1"/>
    </source>
</evidence>
<dbReference type="PANTHER" id="PTHR10174:SF213">
    <property type="entry name" value="CRAL-TRIO DOMAIN-CONTAINING PROTEIN"/>
    <property type="match status" value="1"/>
</dbReference>
<dbReference type="Proteomes" id="UP000695000">
    <property type="component" value="Unplaced"/>
</dbReference>
<proteinExistence type="predicted"/>
<evidence type="ECO:0000313" key="2">
    <source>
        <dbReference type="Proteomes" id="UP000695000"/>
    </source>
</evidence>
<dbReference type="RefSeq" id="XP_017777264.1">
    <property type="nucleotide sequence ID" value="XM_017921775.1"/>
</dbReference>
<dbReference type="PRINTS" id="PR00180">
    <property type="entry name" value="CRETINALDHBP"/>
</dbReference>
<dbReference type="Pfam" id="PF00650">
    <property type="entry name" value="CRAL_TRIO"/>
    <property type="match status" value="1"/>
</dbReference>
<keyword evidence="2" id="KW-1185">Reference proteome</keyword>
<protein>
    <submittedName>
        <fullName evidence="3 4">Alpha-tocopherol transfer protein-like</fullName>
    </submittedName>
</protein>
<dbReference type="InterPro" id="IPR036865">
    <property type="entry name" value="CRAL-TRIO_dom_sf"/>
</dbReference>